<feature type="transmembrane region" description="Helical" evidence="1">
    <location>
        <begin position="44"/>
        <end position="66"/>
    </location>
</feature>
<dbReference type="PANTHER" id="PTHR40465:SF1">
    <property type="entry name" value="DUF6534 DOMAIN-CONTAINING PROTEIN"/>
    <property type="match status" value="1"/>
</dbReference>
<dbReference type="AlphaFoldDB" id="A0AA39JMU0"/>
<sequence>MSLPQTLGAIHIGATLGAILFGVTNLQAIIYYKKYRNDRWFHKSTVVLLWVFDALHVALSTQLLYVFMTEFVEFDSSFLDSTLWSFQLQIAISVFVSVGVQFTAMEIFAPWFTFMAMAASFGAGICKAMIELPMISTRALTSLMQFSFMTCRKYFIPASAAQVILFRYNVEFWMGELVTKRSTCTFFVTLALSDFVIAICMCYYLYKSKATTGFSITASMLLGIMRLILVSGLATSVCSLLVLITYTTSLSSLFYIAVDFILPKLYINSFLAMLNRQQEHQANNSRTQYEGYSNPPVVHISQTTESSIEGTTVNIPLAEIQQSHSSDELDRTKRTLTCEV</sequence>
<keyword evidence="4" id="KW-1185">Reference proteome</keyword>
<feature type="transmembrane region" description="Helical" evidence="1">
    <location>
        <begin position="186"/>
        <end position="206"/>
    </location>
</feature>
<dbReference type="InterPro" id="IPR045339">
    <property type="entry name" value="DUF6534"/>
</dbReference>
<organism evidence="3 4">
    <name type="scientific">Armillaria tabescens</name>
    <name type="common">Ringless honey mushroom</name>
    <name type="synonym">Agaricus tabescens</name>
    <dbReference type="NCBI Taxonomy" id="1929756"/>
    <lineage>
        <taxon>Eukaryota</taxon>
        <taxon>Fungi</taxon>
        <taxon>Dikarya</taxon>
        <taxon>Basidiomycota</taxon>
        <taxon>Agaricomycotina</taxon>
        <taxon>Agaricomycetes</taxon>
        <taxon>Agaricomycetidae</taxon>
        <taxon>Agaricales</taxon>
        <taxon>Marasmiineae</taxon>
        <taxon>Physalacriaceae</taxon>
        <taxon>Desarmillaria</taxon>
    </lineage>
</organism>
<dbReference type="Pfam" id="PF20152">
    <property type="entry name" value="DUF6534"/>
    <property type="match status" value="1"/>
</dbReference>
<dbReference type="GeneID" id="85363263"/>
<comment type="caution">
    <text evidence="3">The sequence shown here is derived from an EMBL/GenBank/DDBJ whole genome shotgun (WGS) entry which is preliminary data.</text>
</comment>
<gene>
    <name evidence="3" type="ORF">EV420DRAFT_1717429</name>
</gene>
<evidence type="ECO:0000256" key="1">
    <source>
        <dbReference type="SAM" id="Phobius"/>
    </source>
</evidence>
<dbReference type="RefSeq" id="XP_060325575.1">
    <property type="nucleotide sequence ID" value="XM_060479715.1"/>
</dbReference>
<reference evidence="3" key="1">
    <citation type="submission" date="2023-06" db="EMBL/GenBank/DDBJ databases">
        <authorList>
            <consortium name="Lawrence Berkeley National Laboratory"/>
            <person name="Ahrendt S."/>
            <person name="Sahu N."/>
            <person name="Indic B."/>
            <person name="Wong-Bajracharya J."/>
            <person name="Merenyi Z."/>
            <person name="Ke H.-M."/>
            <person name="Monk M."/>
            <person name="Kocsube S."/>
            <person name="Drula E."/>
            <person name="Lipzen A."/>
            <person name="Balint B."/>
            <person name="Henrissat B."/>
            <person name="Andreopoulos B."/>
            <person name="Martin F.M."/>
            <person name="Harder C.B."/>
            <person name="Rigling D."/>
            <person name="Ford K.L."/>
            <person name="Foster G.D."/>
            <person name="Pangilinan J."/>
            <person name="Papanicolaou A."/>
            <person name="Barry K."/>
            <person name="LaButti K."/>
            <person name="Viragh M."/>
            <person name="Koriabine M."/>
            <person name="Yan M."/>
            <person name="Riley R."/>
            <person name="Champramary S."/>
            <person name="Plett K.L."/>
            <person name="Tsai I.J."/>
            <person name="Slot J."/>
            <person name="Sipos G."/>
            <person name="Plett J."/>
            <person name="Nagy L.G."/>
            <person name="Grigoriev I.V."/>
        </authorList>
    </citation>
    <scope>NUCLEOTIDE SEQUENCE</scope>
    <source>
        <strain evidence="3">CCBAS 213</strain>
    </source>
</reference>
<dbReference type="PANTHER" id="PTHR40465">
    <property type="entry name" value="CHROMOSOME 1, WHOLE GENOME SHOTGUN SEQUENCE"/>
    <property type="match status" value="1"/>
</dbReference>
<feature type="transmembrane region" description="Helical" evidence="1">
    <location>
        <begin position="12"/>
        <end position="32"/>
    </location>
</feature>
<evidence type="ECO:0000313" key="3">
    <source>
        <dbReference type="EMBL" id="KAK0445671.1"/>
    </source>
</evidence>
<feature type="domain" description="DUF6534" evidence="2">
    <location>
        <begin position="191"/>
        <end position="276"/>
    </location>
</feature>
<keyword evidence="1" id="KW-1133">Transmembrane helix</keyword>
<evidence type="ECO:0000313" key="4">
    <source>
        <dbReference type="Proteomes" id="UP001175211"/>
    </source>
</evidence>
<feature type="transmembrane region" description="Helical" evidence="1">
    <location>
        <begin position="253"/>
        <end position="274"/>
    </location>
</feature>
<feature type="transmembrane region" description="Helical" evidence="1">
    <location>
        <begin position="111"/>
        <end position="130"/>
    </location>
</feature>
<feature type="transmembrane region" description="Helical" evidence="1">
    <location>
        <begin position="86"/>
        <end position="104"/>
    </location>
</feature>
<evidence type="ECO:0000259" key="2">
    <source>
        <dbReference type="Pfam" id="PF20152"/>
    </source>
</evidence>
<proteinExistence type="predicted"/>
<dbReference type="EMBL" id="JAUEPS010000049">
    <property type="protein sequence ID" value="KAK0445671.1"/>
    <property type="molecule type" value="Genomic_DNA"/>
</dbReference>
<keyword evidence="1" id="KW-0472">Membrane</keyword>
<keyword evidence="1" id="KW-0812">Transmembrane</keyword>
<dbReference type="Proteomes" id="UP001175211">
    <property type="component" value="Unassembled WGS sequence"/>
</dbReference>
<name>A0AA39JMU0_ARMTA</name>
<protein>
    <recommendedName>
        <fullName evidence="2">DUF6534 domain-containing protein</fullName>
    </recommendedName>
</protein>
<feature type="transmembrane region" description="Helical" evidence="1">
    <location>
        <begin position="227"/>
        <end position="247"/>
    </location>
</feature>
<accession>A0AA39JMU0</accession>